<comment type="similarity">
    <text evidence="4 6">Belongs to the GART family.</text>
</comment>
<evidence type="ECO:0000256" key="4">
    <source>
        <dbReference type="ARBA" id="ARBA00038440"/>
    </source>
</evidence>
<dbReference type="NCBIfam" id="TIGR00639">
    <property type="entry name" value="PurN"/>
    <property type="match status" value="1"/>
</dbReference>
<dbReference type="Pfam" id="PF00551">
    <property type="entry name" value="Formyl_trans_N"/>
    <property type="match status" value="1"/>
</dbReference>
<dbReference type="UniPathway" id="UPA00074">
    <property type="reaction ID" value="UER00126"/>
</dbReference>
<organism evidence="8 9">
    <name type="scientific">Prochlorococcus marinus (strain MIT 9312)</name>
    <dbReference type="NCBI Taxonomy" id="74546"/>
    <lineage>
        <taxon>Bacteria</taxon>
        <taxon>Bacillati</taxon>
        <taxon>Cyanobacteriota</taxon>
        <taxon>Cyanophyceae</taxon>
        <taxon>Synechococcales</taxon>
        <taxon>Prochlorococcaceae</taxon>
        <taxon>Prochlorococcus</taxon>
    </lineage>
</organism>
<dbReference type="Proteomes" id="UP000002715">
    <property type="component" value="Chromosome"/>
</dbReference>
<feature type="active site" description="Proton donor" evidence="6">
    <location>
        <position position="156"/>
    </location>
</feature>
<dbReference type="InterPro" id="IPR001555">
    <property type="entry name" value="GART_AS"/>
</dbReference>
<keyword evidence="3 6" id="KW-0658">Purine biosynthesis</keyword>
<dbReference type="eggNOG" id="COG0299">
    <property type="taxonomic scope" value="Bacteria"/>
</dbReference>
<evidence type="ECO:0000256" key="2">
    <source>
        <dbReference type="ARBA" id="ARBA00022679"/>
    </source>
</evidence>
<feature type="binding site" evidence="6">
    <location>
        <position position="154"/>
    </location>
    <ligand>
        <name>(6R)-10-formyltetrahydrofolate</name>
        <dbReference type="ChEBI" id="CHEBI:195366"/>
    </ligand>
</feature>
<evidence type="ECO:0000313" key="8">
    <source>
        <dbReference type="EMBL" id="ABB49969.1"/>
    </source>
</evidence>
<dbReference type="KEGG" id="pmi:PMT9312_0909"/>
<sequence>MFLNKNNYSRLFFLFHMNLSLDKIKILDKSFNYIISPEISKFRRFSPKLKIGVLASGKGTNFQELINLSGKGELDLEIKILITNKEDAGCIKRAVKAEIPHKIIRSEDFSHKELFELEIINTLINHDVELVVMAGWMKIVTPFFINKFKNKIINIHPSLLPAYKGGSAIKDSILNGSKITGCSVHFVEEEVDSGSLIMQAALSIQHDDNIETLSKKIQILEHKILPQSISHAGFLIRSNFMESY</sequence>
<feature type="binding site" evidence="6">
    <location>
        <begin position="137"/>
        <end position="140"/>
    </location>
    <ligand>
        <name>(6R)-10-formyltetrahydrofolate</name>
        <dbReference type="ChEBI" id="CHEBI:195366"/>
    </ligand>
</feature>
<comment type="pathway">
    <text evidence="1 6">Purine metabolism; IMP biosynthesis via de novo pathway; N(2)-formyl-N(1)-(5-phospho-D-ribosyl)glycinamide from N(1)-(5-phospho-D-ribosyl)glycinamide (10-formyl THF route): step 1/1.</text>
</comment>
<accession>Q31AX6</accession>
<keyword evidence="2 6" id="KW-0808">Transferase</keyword>
<name>Q31AX6_PROM9</name>
<evidence type="ECO:0000256" key="1">
    <source>
        <dbReference type="ARBA" id="ARBA00005054"/>
    </source>
</evidence>
<dbReference type="HOGENOM" id="CLU_038395_1_2_3"/>
<reference evidence="9" key="1">
    <citation type="submission" date="2005-07" db="EMBL/GenBank/DDBJ databases">
        <title>Complete sequence of Prochlorococcus marinus str. MIT 9312.</title>
        <authorList>
            <consortium name="US DOE Joint Genome Institute"/>
            <person name="Copeland A."/>
            <person name="Lucas S."/>
            <person name="Lapidus A."/>
            <person name="Barry K."/>
            <person name="Detter J.C."/>
            <person name="Glavina T."/>
            <person name="Hammon N."/>
            <person name="Israni S."/>
            <person name="Pitluck S."/>
            <person name="Thiel J."/>
            <person name="Schmutz J."/>
            <person name="Larimer F."/>
            <person name="Land M."/>
            <person name="Kyrpides N."/>
            <person name="Lykidis A."/>
            <person name="Richardson P."/>
        </authorList>
    </citation>
    <scope>NUCLEOTIDE SEQUENCE [LARGE SCALE GENOMIC DNA]</scope>
    <source>
        <strain evidence="9">MIT 9312</strain>
    </source>
</reference>
<proteinExistence type="inferred from homology"/>
<protein>
    <recommendedName>
        <fullName evidence="6">Phosphoribosylglycinamide formyltransferase</fullName>
        <ecNumber evidence="6">2.1.2.2</ecNumber>
    </recommendedName>
    <alternativeName>
        <fullName evidence="6">5'-phosphoribosylglycinamide transformylase</fullName>
    </alternativeName>
    <alternativeName>
        <fullName evidence="6">GAR transformylase</fullName>
        <shortName evidence="6">GART</shortName>
    </alternativeName>
</protein>
<dbReference type="InterPro" id="IPR036477">
    <property type="entry name" value="Formyl_transf_N_sf"/>
</dbReference>
<comment type="catalytic activity">
    <reaction evidence="5 6">
        <text>N(1)-(5-phospho-beta-D-ribosyl)glycinamide + (6R)-10-formyltetrahydrofolate = N(2)-formyl-N(1)-(5-phospho-beta-D-ribosyl)glycinamide + (6S)-5,6,7,8-tetrahydrofolate + H(+)</text>
        <dbReference type="Rhea" id="RHEA:15053"/>
        <dbReference type="ChEBI" id="CHEBI:15378"/>
        <dbReference type="ChEBI" id="CHEBI:57453"/>
        <dbReference type="ChEBI" id="CHEBI:143788"/>
        <dbReference type="ChEBI" id="CHEBI:147286"/>
        <dbReference type="ChEBI" id="CHEBI:195366"/>
        <dbReference type="EC" id="2.1.2.2"/>
    </reaction>
</comment>
<dbReference type="PANTHER" id="PTHR43369:SF2">
    <property type="entry name" value="PHOSPHORIBOSYLGLYCINAMIDE FORMYLTRANSFERASE"/>
    <property type="match status" value="1"/>
</dbReference>
<dbReference type="HAMAP" id="MF_01930">
    <property type="entry name" value="PurN"/>
    <property type="match status" value="1"/>
</dbReference>
<dbReference type="InterPro" id="IPR004607">
    <property type="entry name" value="GART"/>
</dbReference>
<dbReference type="GO" id="GO:0004644">
    <property type="term" value="F:phosphoribosylglycinamide formyltransferase activity"/>
    <property type="evidence" value="ECO:0007669"/>
    <property type="project" value="UniProtKB-UniRule"/>
</dbReference>
<dbReference type="GO" id="GO:0005829">
    <property type="term" value="C:cytosol"/>
    <property type="evidence" value="ECO:0007669"/>
    <property type="project" value="TreeGrafter"/>
</dbReference>
<evidence type="ECO:0000256" key="6">
    <source>
        <dbReference type="HAMAP-Rule" id="MF_01930"/>
    </source>
</evidence>
<dbReference type="CDD" id="cd08645">
    <property type="entry name" value="FMT_core_GART"/>
    <property type="match status" value="1"/>
</dbReference>
<dbReference type="GO" id="GO:0006189">
    <property type="term" value="P:'de novo' IMP biosynthetic process"/>
    <property type="evidence" value="ECO:0007669"/>
    <property type="project" value="UniProtKB-UniRule"/>
</dbReference>
<dbReference type="STRING" id="74546.PMT9312_0909"/>
<evidence type="ECO:0000313" key="9">
    <source>
        <dbReference type="Proteomes" id="UP000002715"/>
    </source>
</evidence>
<dbReference type="AlphaFoldDB" id="Q31AX6"/>
<gene>
    <name evidence="6" type="primary">purN</name>
    <name evidence="8" type="ordered locus">PMT9312_0909</name>
</gene>
<dbReference type="PROSITE" id="PS00373">
    <property type="entry name" value="GART"/>
    <property type="match status" value="1"/>
</dbReference>
<dbReference type="SUPFAM" id="SSF53328">
    <property type="entry name" value="Formyltransferase"/>
    <property type="match status" value="1"/>
</dbReference>
<evidence type="ECO:0000256" key="3">
    <source>
        <dbReference type="ARBA" id="ARBA00022755"/>
    </source>
</evidence>
<dbReference type="PANTHER" id="PTHR43369">
    <property type="entry name" value="PHOSPHORIBOSYLGLYCINAMIDE FORMYLTRANSFERASE"/>
    <property type="match status" value="1"/>
</dbReference>
<dbReference type="InterPro" id="IPR002376">
    <property type="entry name" value="Formyl_transf_N"/>
</dbReference>
<feature type="domain" description="Formyl transferase N-terminal" evidence="7">
    <location>
        <begin position="50"/>
        <end position="228"/>
    </location>
</feature>
<evidence type="ECO:0000256" key="5">
    <source>
        <dbReference type="ARBA" id="ARBA00047664"/>
    </source>
</evidence>
<comment type="function">
    <text evidence="6">Catalyzes the transfer of a formyl group from 10-formyltetrahydrofolate to 5-phospho-ribosyl-glycinamide (GAR), producing 5-phospho-ribosyl-N-formylglycinamide (FGAR) and tetrahydrofolate.</text>
</comment>
<feature type="binding site" evidence="6">
    <location>
        <position position="112"/>
    </location>
    <ligand>
        <name>(6R)-10-formyltetrahydrofolate</name>
        <dbReference type="ChEBI" id="CHEBI:195366"/>
    </ligand>
</feature>
<dbReference type="EMBL" id="CP000111">
    <property type="protein sequence ID" value="ABB49969.1"/>
    <property type="molecule type" value="Genomic_DNA"/>
</dbReference>
<dbReference type="Gene3D" id="3.40.50.170">
    <property type="entry name" value="Formyl transferase, N-terminal domain"/>
    <property type="match status" value="1"/>
</dbReference>
<dbReference type="EC" id="2.1.2.2" evidence="6"/>
<feature type="site" description="Raises pKa of active site His" evidence="6">
    <location>
        <position position="192"/>
    </location>
</feature>
<evidence type="ECO:0000259" key="7">
    <source>
        <dbReference type="Pfam" id="PF00551"/>
    </source>
</evidence>
<feature type="binding site" evidence="6">
    <location>
        <begin position="59"/>
        <end position="61"/>
    </location>
    <ligand>
        <name>N(1)-(5-phospho-beta-D-ribosyl)glycinamide</name>
        <dbReference type="ChEBI" id="CHEBI:143788"/>
    </ligand>
</feature>